<dbReference type="AlphaFoldDB" id="A0A4Z2FCZ2"/>
<sequence length="85" mass="9607">MRRSLLASEQQLSVVHVVAEEDLTVTTMVTFFMSPDSRPAFLKKLKKLALLLYKSLAGYRNRDSWEPELCLPLALLKDPDLSSSP</sequence>
<organism evidence="1 2">
    <name type="scientific">Liparis tanakae</name>
    <name type="common">Tanaka's snailfish</name>
    <dbReference type="NCBI Taxonomy" id="230148"/>
    <lineage>
        <taxon>Eukaryota</taxon>
        <taxon>Metazoa</taxon>
        <taxon>Chordata</taxon>
        <taxon>Craniata</taxon>
        <taxon>Vertebrata</taxon>
        <taxon>Euteleostomi</taxon>
        <taxon>Actinopterygii</taxon>
        <taxon>Neopterygii</taxon>
        <taxon>Teleostei</taxon>
        <taxon>Neoteleostei</taxon>
        <taxon>Acanthomorphata</taxon>
        <taxon>Eupercaria</taxon>
        <taxon>Perciformes</taxon>
        <taxon>Cottioidei</taxon>
        <taxon>Cottales</taxon>
        <taxon>Liparidae</taxon>
        <taxon>Liparis</taxon>
    </lineage>
</organism>
<evidence type="ECO:0000313" key="1">
    <source>
        <dbReference type="EMBL" id="TNN38252.1"/>
    </source>
</evidence>
<dbReference type="EMBL" id="SRLO01001389">
    <property type="protein sequence ID" value="TNN38252.1"/>
    <property type="molecule type" value="Genomic_DNA"/>
</dbReference>
<proteinExistence type="predicted"/>
<reference evidence="1 2" key="1">
    <citation type="submission" date="2019-03" db="EMBL/GenBank/DDBJ databases">
        <title>First draft genome of Liparis tanakae, snailfish: a comprehensive survey of snailfish specific genes.</title>
        <authorList>
            <person name="Kim W."/>
            <person name="Song I."/>
            <person name="Jeong J.-H."/>
            <person name="Kim D."/>
            <person name="Kim S."/>
            <person name="Ryu S."/>
            <person name="Song J.Y."/>
            <person name="Lee S.K."/>
        </authorList>
    </citation>
    <scope>NUCLEOTIDE SEQUENCE [LARGE SCALE GENOMIC DNA]</scope>
    <source>
        <tissue evidence="1">Muscle</tissue>
    </source>
</reference>
<comment type="caution">
    <text evidence="1">The sequence shown here is derived from an EMBL/GenBank/DDBJ whole genome shotgun (WGS) entry which is preliminary data.</text>
</comment>
<evidence type="ECO:0000313" key="2">
    <source>
        <dbReference type="Proteomes" id="UP000314294"/>
    </source>
</evidence>
<keyword evidence="2" id="KW-1185">Reference proteome</keyword>
<accession>A0A4Z2FCZ2</accession>
<dbReference type="Proteomes" id="UP000314294">
    <property type="component" value="Unassembled WGS sequence"/>
</dbReference>
<name>A0A4Z2FCZ2_9TELE</name>
<protein>
    <submittedName>
        <fullName evidence="1">Uncharacterized protein</fullName>
    </submittedName>
</protein>
<gene>
    <name evidence="1" type="ORF">EYF80_051575</name>
</gene>